<dbReference type="InParanoid" id="A0A671WPX7"/>
<dbReference type="InterPro" id="IPR038717">
    <property type="entry name" value="Tc1-like_DDE_dom"/>
</dbReference>
<dbReference type="GO" id="GO:0003676">
    <property type="term" value="F:nucleic acid binding"/>
    <property type="evidence" value="ECO:0007669"/>
    <property type="project" value="InterPro"/>
</dbReference>
<dbReference type="Ensembl" id="ENSSAUT00010040791.1">
    <property type="protein sequence ID" value="ENSSAUP00010038692.1"/>
    <property type="gene ID" value="ENSSAUG00010016329.1"/>
</dbReference>
<feature type="domain" description="Tc1-like transposase DDE" evidence="1">
    <location>
        <begin position="3"/>
        <end position="35"/>
    </location>
</feature>
<sequence length="75" mass="8563">MDFPPQSPDLNPIEHLWGHLETERAKHSVTSQEALWNTVKSCWDDTSQQVLHKLVESMPARVHAVIKAKGGRTKY</sequence>
<dbReference type="GeneTree" id="ENSGT00940000176282"/>
<organism evidence="2 3">
    <name type="scientific">Sparus aurata</name>
    <name type="common">Gilthead sea bream</name>
    <dbReference type="NCBI Taxonomy" id="8175"/>
    <lineage>
        <taxon>Eukaryota</taxon>
        <taxon>Metazoa</taxon>
        <taxon>Chordata</taxon>
        <taxon>Craniata</taxon>
        <taxon>Vertebrata</taxon>
        <taxon>Euteleostomi</taxon>
        <taxon>Actinopterygii</taxon>
        <taxon>Neopterygii</taxon>
        <taxon>Teleostei</taxon>
        <taxon>Neoteleostei</taxon>
        <taxon>Acanthomorphata</taxon>
        <taxon>Eupercaria</taxon>
        <taxon>Spariformes</taxon>
        <taxon>Sparidae</taxon>
        <taxon>Sparus</taxon>
    </lineage>
</organism>
<reference evidence="2" key="3">
    <citation type="submission" date="2025-09" db="UniProtKB">
        <authorList>
            <consortium name="Ensembl"/>
        </authorList>
    </citation>
    <scope>IDENTIFICATION</scope>
</reference>
<keyword evidence="3" id="KW-1185">Reference proteome</keyword>
<dbReference type="Gene3D" id="3.30.420.10">
    <property type="entry name" value="Ribonuclease H-like superfamily/Ribonuclease H"/>
    <property type="match status" value="1"/>
</dbReference>
<accession>A0A671WPX7</accession>
<dbReference type="OMA" id="WGHLETE"/>
<proteinExistence type="predicted"/>
<dbReference type="Proteomes" id="UP000472265">
    <property type="component" value="Chromosome 22"/>
</dbReference>
<evidence type="ECO:0000259" key="1">
    <source>
        <dbReference type="Pfam" id="PF13358"/>
    </source>
</evidence>
<evidence type="ECO:0000313" key="3">
    <source>
        <dbReference type="Proteomes" id="UP000472265"/>
    </source>
</evidence>
<dbReference type="InterPro" id="IPR036397">
    <property type="entry name" value="RNaseH_sf"/>
</dbReference>
<dbReference type="AlphaFoldDB" id="A0A671WPX7"/>
<name>A0A671WPX7_SPAAU</name>
<protein>
    <recommendedName>
        <fullName evidence="1">Tc1-like transposase DDE domain-containing protein</fullName>
    </recommendedName>
</protein>
<dbReference type="Pfam" id="PF13358">
    <property type="entry name" value="DDE_3"/>
    <property type="match status" value="1"/>
</dbReference>
<reference evidence="2" key="2">
    <citation type="submission" date="2025-08" db="UniProtKB">
        <authorList>
            <consortium name="Ensembl"/>
        </authorList>
    </citation>
    <scope>IDENTIFICATION</scope>
</reference>
<evidence type="ECO:0000313" key="2">
    <source>
        <dbReference type="Ensembl" id="ENSSAUP00010038692.1"/>
    </source>
</evidence>
<reference evidence="2" key="1">
    <citation type="submission" date="2021-04" db="EMBL/GenBank/DDBJ databases">
        <authorList>
            <consortium name="Wellcome Sanger Institute Data Sharing"/>
        </authorList>
    </citation>
    <scope>NUCLEOTIDE SEQUENCE [LARGE SCALE GENOMIC DNA]</scope>
</reference>